<reference evidence="1" key="1">
    <citation type="submission" date="2023-08" db="EMBL/GenBank/DDBJ databases">
        <title>A de novo genome assembly of Solanum verrucosum Schlechtendal, a Mexican diploid species geographically isolated from the other diploid A-genome species in potato relatives.</title>
        <authorList>
            <person name="Hosaka K."/>
        </authorList>
    </citation>
    <scope>NUCLEOTIDE SEQUENCE</scope>
    <source>
        <tissue evidence="1">Young leaves</tissue>
    </source>
</reference>
<keyword evidence="2" id="KW-1185">Reference proteome</keyword>
<name>A0AAF0UPY4_SOLVR</name>
<dbReference type="Gene3D" id="3.10.10.10">
    <property type="entry name" value="HIV Type 1 Reverse Transcriptase, subunit A, domain 1"/>
    <property type="match status" value="1"/>
</dbReference>
<dbReference type="SUPFAM" id="SSF56672">
    <property type="entry name" value="DNA/RNA polymerases"/>
    <property type="match status" value="1"/>
</dbReference>
<gene>
    <name evidence="1" type="ORF">MTR67_043269</name>
</gene>
<sequence>MVFPDDFPGIPPEREIDFSIDLLPDMQPISIPPYRMEPVELRELKEQLKDLLDKGVIRRNFLGHVITIEGIKVDGQTIEAVMTWTRPLNSMEQKSMGSLCHVETDKTGITKDLWQLVNLQVRFVDVGGGGVFVKNMEESSFVTKVKRQEHEDPELRKLREKIPQQQQPLFELTGDGVLRYQRRLCVPSVKELLTKILS</sequence>
<evidence type="ECO:0000313" key="1">
    <source>
        <dbReference type="EMBL" id="WMV49884.1"/>
    </source>
</evidence>
<dbReference type="PANTHER" id="PTHR15503:SF45">
    <property type="entry name" value="RNA-DIRECTED DNA POLYMERASE HOMOLOG"/>
    <property type="match status" value="1"/>
</dbReference>
<evidence type="ECO:0000313" key="2">
    <source>
        <dbReference type="Proteomes" id="UP001234989"/>
    </source>
</evidence>
<dbReference type="EMBL" id="CP133621">
    <property type="protein sequence ID" value="WMV49884.1"/>
    <property type="molecule type" value="Genomic_DNA"/>
</dbReference>
<protein>
    <submittedName>
        <fullName evidence="1">Uncharacterized protein</fullName>
    </submittedName>
</protein>
<accession>A0AAF0UPY4</accession>
<dbReference type="InterPro" id="IPR032567">
    <property type="entry name" value="RTL1-rel"/>
</dbReference>
<dbReference type="AlphaFoldDB" id="A0AAF0UPY4"/>
<dbReference type="PANTHER" id="PTHR15503">
    <property type="entry name" value="LDOC1 RELATED"/>
    <property type="match status" value="1"/>
</dbReference>
<organism evidence="1 2">
    <name type="scientific">Solanum verrucosum</name>
    <dbReference type="NCBI Taxonomy" id="315347"/>
    <lineage>
        <taxon>Eukaryota</taxon>
        <taxon>Viridiplantae</taxon>
        <taxon>Streptophyta</taxon>
        <taxon>Embryophyta</taxon>
        <taxon>Tracheophyta</taxon>
        <taxon>Spermatophyta</taxon>
        <taxon>Magnoliopsida</taxon>
        <taxon>eudicotyledons</taxon>
        <taxon>Gunneridae</taxon>
        <taxon>Pentapetalae</taxon>
        <taxon>asterids</taxon>
        <taxon>lamiids</taxon>
        <taxon>Solanales</taxon>
        <taxon>Solanaceae</taxon>
        <taxon>Solanoideae</taxon>
        <taxon>Solaneae</taxon>
        <taxon>Solanum</taxon>
    </lineage>
</organism>
<proteinExistence type="predicted"/>
<dbReference type="Proteomes" id="UP001234989">
    <property type="component" value="Chromosome 10"/>
</dbReference>
<dbReference type="InterPro" id="IPR043502">
    <property type="entry name" value="DNA/RNA_pol_sf"/>
</dbReference>